<feature type="region of interest" description="Disordered" evidence="1">
    <location>
        <begin position="1"/>
        <end position="57"/>
    </location>
</feature>
<reference evidence="3" key="1">
    <citation type="journal article" date="2014" name="Int. J. Syst. Evol. Microbiol.">
        <title>Complete genome sequence of Corynebacterium casei LMG S-19264T (=DSM 44701T), isolated from a smear-ripened cheese.</title>
        <authorList>
            <consortium name="US DOE Joint Genome Institute (JGI-PGF)"/>
            <person name="Walter F."/>
            <person name="Albersmeier A."/>
            <person name="Kalinowski J."/>
            <person name="Ruckert C."/>
        </authorList>
    </citation>
    <scope>NUCLEOTIDE SEQUENCE</scope>
    <source>
        <strain evidence="3">JCM 5069</strain>
    </source>
</reference>
<evidence type="ECO:0000313" key="4">
    <source>
        <dbReference type="Proteomes" id="UP000603708"/>
    </source>
</evidence>
<name>A0A919KQS6_9ACTN</name>
<gene>
    <name evidence="3" type="ORF">GCM10018793_01600</name>
</gene>
<feature type="compositionally biased region" description="Pro residues" evidence="1">
    <location>
        <begin position="32"/>
        <end position="41"/>
    </location>
</feature>
<feature type="compositionally biased region" description="Low complexity" evidence="1">
    <location>
        <begin position="266"/>
        <end position="277"/>
    </location>
</feature>
<protein>
    <recommendedName>
        <fullName evidence="5">Lipopolysaccharide biosynthesis protein</fullName>
    </recommendedName>
</protein>
<comment type="caution">
    <text evidence="3">The sequence shown here is derived from an EMBL/GenBank/DDBJ whole genome shotgun (WGS) entry which is preliminary data.</text>
</comment>
<reference evidence="3" key="2">
    <citation type="submission" date="2020-09" db="EMBL/GenBank/DDBJ databases">
        <authorList>
            <person name="Sun Q."/>
            <person name="Ohkuma M."/>
        </authorList>
    </citation>
    <scope>NUCLEOTIDE SEQUENCE</scope>
    <source>
        <strain evidence="3">JCM 5069</strain>
    </source>
</reference>
<feature type="transmembrane region" description="Helical" evidence="2">
    <location>
        <begin position="84"/>
        <end position="104"/>
    </location>
</feature>
<dbReference type="EMBL" id="BNCD01000001">
    <property type="protein sequence ID" value="GHH69324.1"/>
    <property type="molecule type" value="Genomic_DNA"/>
</dbReference>
<evidence type="ECO:0000256" key="1">
    <source>
        <dbReference type="SAM" id="MobiDB-lite"/>
    </source>
</evidence>
<evidence type="ECO:0000256" key="2">
    <source>
        <dbReference type="SAM" id="Phobius"/>
    </source>
</evidence>
<feature type="compositionally biased region" description="Low complexity" evidence="1">
    <location>
        <begin position="42"/>
        <end position="55"/>
    </location>
</feature>
<feature type="compositionally biased region" description="Basic and acidic residues" evidence="1">
    <location>
        <begin position="10"/>
        <end position="20"/>
    </location>
</feature>
<dbReference type="AlphaFoldDB" id="A0A919KQS6"/>
<evidence type="ECO:0008006" key="5">
    <source>
        <dbReference type="Google" id="ProtNLM"/>
    </source>
</evidence>
<proteinExistence type="predicted"/>
<sequence length="277" mass="29158">MTRTRVRRRIPAEPAKRPSPPERTAPAESPEPADPPAPAAPSQPADEPVRTPTRLVRARRLPARARRLVVGRARHARARRWPQWWPLPACAALGLLVGGVYGLVRAPQYTATSYVIAVPGNKADTARALGFAQAYGRVATQVAVLADAPVWARVPVATLRSGVRAETSPDAPMIAITATSSRLDRTADMANAVSRTLIAYAERTRRDTDVRLVPFSRAIDPAAPASASAPLSALVGGCAGGLLGGLALLARPRRRPDPAAPPAVPAPASAADLQGVR</sequence>
<keyword evidence="4" id="KW-1185">Reference proteome</keyword>
<organism evidence="3 4">
    <name type="scientific">Streptomyces sulfonofaciens</name>
    <dbReference type="NCBI Taxonomy" id="68272"/>
    <lineage>
        <taxon>Bacteria</taxon>
        <taxon>Bacillati</taxon>
        <taxon>Actinomycetota</taxon>
        <taxon>Actinomycetes</taxon>
        <taxon>Kitasatosporales</taxon>
        <taxon>Streptomycetaceae</taxon>
        <taxon>Streptomyces</taxon>
    </lineage>
</organism>
<feature type="transmembrane region" description="Helical" evidence="2">
    <location>
        <begin position="231"/>
        <end position="250"/>
    </location>
</feature>
<evidence type="ECO:0000313" key="3">
    <source>
        <dbReference type="EMBL" id="GHH69324.1"/>
    </source>
</evidence>
<feature type="region of interest" description="Disordered" evidence="1">
    <location>
        <begin position="252"/>
        <end position="277"/>
    </location>
</feature>
<keyword evidence="2" id="KW-0472">Membrane</keyword>
<keyword evidence="2" id="KW-0812">Transmembrane</keyword>
<accession>A0A919KQS6</accession>
<keyword evidence="2" id="KW-1133">Transmembrane helix</keyword>
<dbReference type="Proteomes" id="UP000603708">
    <property type="component" value="Unassembled WGS sequence"/>
</dbReference>